<dbReference type="PANTHER" id="PTHR35712">
    <property type="entry name" value="MYOSIN HEAVY CHAIN-LIKE PROTEIN"/>
    <property type="match status" value="1"/>
</dbReference>
<name>A0A2G2ZAI5_CAPAN</name>
<reference evidence="3 4" key="2">
    <citation type="journal article" date="2017" name="Genome Biol.">
        <title>New reference genome sequences of hot pepper reveal the massive evolution of plant disease-resistance genes by retroduplication.</title>
        <authorList>
            <person name="Kim S."/>
            <person name="Park J."/>
            <person name="Yeom S.I."/>
            <person name="Kim Y.M."/>
            <person name="Seo E."/>
            <person name="Kim K.T."/>
            <person name="Kim M.S."/>
            <person name="Lee J.M."/>
            <person name="Cheong K."/>
            <person name="Shin H.S."/>
            <person name="Kim S.B."/>
            <person name="Han K."/>
            <person name="Lee J."/>
            <person name="Park M."/>
            <person name="Lee H.A."/>
            <person name="Lee H.Y."/>
            <person name="Lee Y."/>
            <person name="Oh S."/>
            <person name="Lee J.H."/>
            <person name="Choi E."/>
            <person name="Choi E."/>
            <person name="Lee S.E."/>
            <person name="Jeon J."/>
            <person name="Kim H."/>
            <person name="Choi G."/>
            <person name="Song H."/>
            <person name="Lee J."/>
            <person name="Lee S.C."/>
            <person name="Kwon J.K."/>
            <person name="Lee H.Y."/>
            <person name="Koo N."/>
            <person name="Hong Y."/>
            <person name="Kim R.W."/>
            <person name="Kang W.H."/>
            <person name="Huh J.H."/>
            <person name="Kang B.C."/>
            <person name="Yang T.J."/>
            <person name="Lee Y.H."/>
            <person name="Bennetzen J.L."/>
            <person name="Choi D."/>
        </authorList>
    </citation>
    <scope>NUCLEOTIDE SEQUENCE [LARGE SCALE GENOMIC DNA]</scope>
    <source>
        <strain evidence="4">cv. CM334</strain>
    </source>
</reference>
<dbReference type="PANTHER" id="PTHR35712:SF1">
    <property type="entry name" value="MYOSIN HEAVY CHAIN-LIKE PROTEIN"/>
    <property type="match status" value="1"/>
</dbReference>
<dbReference type="EMBL" id="AYRZ02000006">
    <property type="protein sequence ID" value="PHT79023.1"/>
    <property type="molecule type" value="Genomic_DNA"/>
</dbReference>
<feature type="compositionally biased region" description="Polar residues" evidence="2">
    <location>
        <begin position="231"/>
        <end position="245"/>
    </location>
</feature>
<keyword evidence="1" id="KW-0175">Coiled coil</keyword>
<gene>
    <name evidence="3" type="ORF">T459_17075</name>
</gene>
<evidence type="ECO:0000313" key="4">
    <source>
        <dbReference type="Proteomes" id="UP000222542"/>
    </source>
</evidence>
<evidence type="ECO:0000256" key="2">
    <source>
        <dbReference type="SAM" id="MobiDB-lite"/>
    </source>
</evidence>
<feature type="region of interest" description="Disordered" evidence="2">
    <location>
        <begin position="486"/>
        <end position="505"/>
    </location>
</feature>
<reference evidence="3 4" key="1">
    <citation type="journal article" date="2014" name="Nat. Genet.">
        <title>Genome sequence of the hot pepper provides insights into the evolution of pungency in Capsicum species.</title>
        <authorList>
            <person name="Kim S."/>
            <person name="Park M."/>
            <person name="Yeom S.I."/>
            <person name="Kim Y.M."/>
            <person name="Lee J.M."/>
            <person name="Lee H.A."/>
            <person name="Seo E."/>
            <person name="Choi J."/>
            <person name="Cheong K."/>
            <person name="Kim K.T."/>
            <person name="Jung K."/>
            <person name="Lee G.W."/>
            <person name="Oh S.K."/>
            <person name="Bae C."/>
            <person name="Kim S.B."/>
            <person name="Lee H.Y."/>
            <person name="Kim S.Y."/>
            <person name="Kim M.S."/>
            <person name="Kang B.C."/>
            <person name="Jo Y.D."/>
            <person name="Yang H.B."/>
            <person name="Jeong H.J."/>
            <person name="Kang W.H."/>
            <person name="Kwon J.K."/>
            <person name="Shin C."/>
            <person name="Lim J.Y."/>
            <person name="Park J.H."/>
            <person name="Huh J.H."/>
            <person name="Kim J.S."/>
            <person name="Kim B.D."/>
            <person name="Cohen O."/>
            <person name="Paran I."/>
            <person name="Suh M.C."/>
            <person name="Lee S.B."/>
            <person name="Kim Y.K."/>
            <person name="Shin Y."/>
            <person name="Noh S.J."/>
            <person name="Park J."/>
            <person name="Seo Y.S."/>
            <person name="Kwon S.Y."/>
            <person name="Kim H.A."/>
            <person name="Park J.M."/>
            <person name="Kim H.J."/>
            <person name="Choi S.B."/>
            <person name="Bosland P.W."/>
            <person name="Reeves G."/>
            <person name="Jo S.H."/>
            <person name="Lee B.W."/>
            <person name="Cho H.T."/>
            <person name="Choi H.S."/>
            <person name="Lee M.S."/>
            <person name="Yu Y."/>
            <person name="Do Choi Y."/>
            <person name="Park B.S."/>
            <person name="van Deynze A."/>
            <person name="Ashrafi H."/>
            <person name="Hill T."/>
            <person name="Kim W.T."/>
            <person name="Pai H.S."/>
            <person name="Ahn H.K."/>
            <person name="Yeam I."/>
            <person name="Giovannoni J.J."/>
            <person name="Rose J.K."/>
            <person name="Sorensen I."/>
            <person name="Lee S.J."/>
            <person name="Kim R.W."/>
            <person name="Choi I.Y."/>
            <person name="Choi B.S."/>
            <person name="Lim J.S."/>
            <person name="Lee Y.H."/>
            <person name="Choi D."/>
        </authorList>
    </citation>
    <scope>NUCLEOTIDE SEQUENCE [LARGE SCALE GENOMIC DNA]</scope>
    <source>
        <strain evidence="4">cv. CM334</strain>
    </source>
</reference>
<dbReference type="AlphaFoldDB" id="A0A2G2ZAI5"/>
<accession>A0A2G2ZAI5</accession>
<feature type="compositionally biased region" description="Basic and acidic residues" evidence="2">
    <location>
        <begin position="251"/>
        <end position="262"/>
    </location>
</feature>
<dbReference type="Gramene" id="PHT79023">
    <property type="protein sequence ID" value="PHT79023"/>
    <property type="gene ID" value="T459_17075"/>
</dbReference>
<sequence length="505" mass="56771">MTLFNQIGYLGLEQEAENLKKKVAACTRENQNLQEELSEAYNIKGQMSDLHGAEVSKVFSLLFSLLYPHEWILKRTWLSLHGKMVRLLCNDSPVVLRRVPFEDEEVPWLGYSADDSLQQDYCSQLLPEISDVTTNEQPRQSLFGLMNKRGSSNKIIGDSHSVPVHNTVNFEQRNSSKVSQFSLLSSLASPKGQTPLPNLESGASDIFSCKNIYSNTPMSVLRDSSQSQVSAAKYQNSTEGSNFPGSSILEAKGKKDGEKGTIGDHRVSAAAADNYFTSKKENIFHHPTNAVFSQLESKAFGANFHVRSCRVEQFDNVWMIRSKNKDHITVYSMYRMRDKPFSGNLANILDIQLHRPSNIQKTDPKAECGICYAPYLPIDYAAREVPGNSVMFGVYEALKQYFAGGMDTSGAVVQWKRKMTTENQVNDIAKTVAATNVSTMSHTSALQAMTPAEKPKKFTNVDFKRWQQKMFFYLTTLYLQRFTSKEDPEVPKGTSDQEKFVVTEA</sequence>
<feature type="region of interest" description="Disordered" evidence="2">
    <location>
        <begin position="231"/>
        <end position="262"/>
    </location>
</feature>
<evidence type="ECO:0000256" key="1">
    <source>
        <dbReference type="SAM" id="Coils"/>
    </source>
</evidence>
<protein>
    <submittedName>
        <fullName evidence="3">Uncharacterized protein</fullName>
    </submittedName>
</protein>
<proteinExistence type="predicted"/>
<organism evidence="3 4">
    <name type="scientific">Capsicum annuum</name>
    <name type="common">Capsicum pepper</name>
    <dbReference type="NCBI Taxonomy" id="4072"/>
    <lineage>
        <taxon>Eukaryota</taxon>
        <taxon>Viridiplantae</taxon>
        <taxon>Streptophyta</taxon>
        <taxon>Embryophyta</taxon>
        <taxon>Tracheophyta</taxon>
        <taxon>Spermatophyta</taxon>
        <taxon>Magnoliopsida</taxon>
        <taxon>eudicotyledons</taxon>
        <taxon>Gunneridae</taxon>
        <taxon>Pentapetalae</taxon>
        <taxon>asterids</taxon>
        <taxon>lamiids</taxon>
        <taxon>Solanales</taxon>
        <taxon>Solanaceae</taxon>
        <taxon>Solanoideae</taxon>
        <taxon>Capsiceae</taxon>
        <taxon>Capsicum</taxon>
    </lineage>
</organism>
<keyword evidence="4" id="KW-1185">Reference proteome</keyword>
<comment type="caution">
    <text evidence="3">The sequence shown here is derived from an EMBL/GenBank/DDBJ whole genome shotgun (WGS) entry which is preliminary data.</text>
</comment>
<evidence type="ECO:0000313" key="3">
    <source>
        <dbReference type="EMBL" id="PHT79023.1"/>
    </source>
</evidence>
<feature type="coiled-coil region" evidence="1">
    <location>
        <begin position="9"/>
        <end position="43"/>
    </location>
</feature>
<dbReference type="Proteomes" id="UP000222542">
    <property type="component" value="Unassembled WGS sequence"/>
</dbReference>
<dbReference type="STRING" id="4072.A0A2G2ZAI5"/>